<dbReference type="Pfam" id="PF13966">
    <property type="entry name" value="zf-RVT"/>
    <property type="match status" value="1"/>
</dbReference>
<dbReference type="InterPro" id="IPR026960">
    <property type="entry name" value="RVT-Znf"/>
</dbReference>
<protein>
    <submittedName>
        <fullName evidence="2">F-box family protein</fullName>
    </submittedName>
</protein>
<name>A0A392MTC9_9FABA</name>
<dbReference type="PANTHER" id="PTHR33116">
    <property type="entry name" value="REVERSE TRANSCRIPTASE ZINC-BINDING DOMAIN-CONTAINING PROTEIN-RELATED-RELATED"/>
    <property type="match status" value="1"/>
</dbReference>
<feature type="domain" description="Reverse transcriptase zinc-binding" evidence="1">
    <location>
        <begin position="8"/>
        <end position="103"/>
    </location>
</feature>
<comment type="caution">
    <text evidence="2">The sequence shown here is derived from an EMBL/GenBank/DDBJ whole genome shotgun (WGS) entry which is preliminary data.</text>
</comment>
<dbReference type="Proteomes" id="UP000265520">
    <property type="component" value="Unassembled WGS sequence"/>
</dbReference>
<proteinExistence type="predicted"/>
<sequence>MLLRRGCFSVKSAYDALLREIVPGPLLSPRKSKIFSSIWDSPAPSKVIAFSWQLLHDRVPTKDNLLLRGVIHDNSEGKCVWCDVSPESSRHLFLHCKVAHEVWYEIFKWLGVVIVMPSNFLHLFECFGEVASTKKLRKGFRLVWHSVLWAIWRARNNKVFNNMEMKPIDIIEEVKVTSWKWSLERLKISPCLFYEWVWEPGICINS</sequence>
<accession>A0A392MTC9</accession>
<dbReference type="PANTHER" id="PTHR33116:SF78">
    <property type="entry name" value="OS12G0587133 PROTEIN"/>
    <property type="match status" value="1"/>
</dbReference>
<dbReference type="AlphaFoldDB" id="A0A392MTC9"/>
<keyword evidence="3" id="KW-1185">Reference proteome</keyword>
<reference evidence="2 3" key="1">
    <citation type="journal article" date="2018" name="Front. Plant Sci.">
        <title>Red Clover (Trifolium pratense) and Zigzag Clover (T. medium) - A Picture of Genomic Similarities and Differences.</title>
        <authorList>
            <person name="Dluhosova J."/>
            <person name="Istvanek J."/>
            <person name="Nedelnik J."/>
            <person name="Repkova J."/>
        </authorList>
    </citation>
    <scope>NUCLEOTIDE SEQUENCE [LARGE SCALE GENOMIC DNA]</scope>
    <source>
        <strain evidence="3">cv. 10/8</strain>
        <tissue evidence="2">Leaf</tissue>
    </source>
</reference>
<evidence type="ECO:0000313" key="2">
    <source>
        <dbReference type="EMBL" id="MCH90522.1"/>
    </source>
</evidence>
<evidence type="ECO:0000313" key="3">
    <source>
        <dbReference type="Proteomes" id="UP000265520"/>
    </source>
</evidence>
<gene>
    <name evidence="2" type="ORF">A2U01_0011438</name>
</gene>
<organism evidence="2 3">
    <name type="scientific">Trifolium medium</name>
    <dbReference type="NCBI Taxonomy" id="97028"/>
    <lineage>
        <taxon>Eukaryota</taxon>
        <taxon>Viridiplantae</taxon>
        <taxon>Streptophyta</taxon>
        <taxon>Embryophyta</taxon>
        <taxon>Tracheophyta</taxon>
        <taxon>Spermatophyta</taxon>
        <taxon>Magnoliopsida</taxon>
        <taxon>eudicotyledons</taxon>
        <taxon>Gunneridae</taxon>
        <taxon>Pentapetalae</taxon>
        <taxon>rosids</taxon>
        <taxon>fabids</taxon>
        <taxon>Fabales</taxon>
        <taxon>Fabaceae</taxon>
        <taxon>Papilionoideae</taxon>
        <taxon>50 kb inversion clade</taxon>
        <taxon>NPAAA clade</taxon>
        <taxon>Hologalegina</taxon>
        <taxon>IRL clade</taxon>
        <taxon>Trifolieae</taxon>
        <taxon>Trifolium</taxon>
    </lineage>
</organism>
<evidence type="ECO:0000259" key="1">
    <source>
        <dbReference type="Pfam" id="PF13966"/>
    </source>
</evidence>
<dbReference type="EMBL" id="LXQA010018499">
    <property type="protein sequence ID" value="MCH90522.1"/>
    <property type="molecule type" value="Genomic_DNA"/>
</dbReference>